<organism evidence="2 3">
    <name type="scientific">Priestia aryabhattai</name>
    <name type="common">Bacillus aryabhattai</name>
    <dbReference type="NCBI Taxonomy" id="412384"/>
    <lineage>
        <taxon>Bacteria</taxon>
        <taxon>Bacillati</taxon>
        <taxon>Bacillota</taxon>
        <taxon>Bacilli</taxon>
        <taxon>Bacillales</taxon>
        <taxon>Bacillaceae</taxon>
        <taxon>Priestia</taxon>
    </lineage>
</organism>
<evidence type="ECO:0000256" key="1">
    <source>
        <dbReference type="SAM" id="Phobius"/>
    </source>
</evidence>
<reference evidence="2" key="2">
    <citation type="submission" date="2022-12" db="EMBL/GenBank/DDBJ databases">
        <authorList>
            <person name="Dechsakulwatana C."/>
            <person name="Rungsihiranrut A."/>
            <person name="Muangchinda C."/>
            <person name="Ningthoujam R."/>
            <person name="Klankeo P."/>
            <person name="Pinyakong O."/>
        </authorList>
    </citation>
    <scope>NUCLEOTIDE SEQUENCE</scope>
    <source>
        <strain evidence="2">TL01-2</strain>
    </source>
</reference>
<accession>A0AAX6NDP4</accession>
<evidence type="ECO:0000313" key="3">
    <source>
        <dbReference type="Proteomes" id="UP001269400"/>
    </source>
</evidence>
<feature type="transmembrane region" description="Helical" evidence="1">
    <location>
        <begin position="35"/>
        <end position="55"/>
    </location>
</feature>
<name>A0AAX6NDP4_PRIAR</name>
<keyword evidence="1" id="KW-0812">Transmembrane</keyword>
<gene>
    <name evidence="2" type="ORF">O0Q50_22635</name>
</gene>
<keyword evidence="1" id="KW-0472">Membrane</keyword>
<sequence>MNTDEHPIEIDKKVDLIITRTEKENKNRKALRKGLLIVLSVAAAIIGFQVGLKLINFFF</sequence>
<dbReference type="EMBL" id="JAPTGD010000002">
    <property type="protein sequence ID" value="MDU9693982.1"/>
    <property type="molecule type" value="Genomic_DNA"/>
</dbReference>
<dbReference type="Proteomes" id="UP001269400">
    <property type="component" value="Unassembled WGS sequence"/>
</dbReference>
<keyword evidence="1" id="KW-1133">Transmembrane helix</keyword>
<dbReference type="AlphaFoldDB" id="A0AAX6NDP4"/>
<reference evidence="2" key="1">
    <citation type="journal article" date="2022" name="J Environ Chem Eng">
        <title>Biodegradation of petroleum oil using a constructed nonpathogenic and heavy metal-tolerant bacterial consortium isolated from marine sponges.</title>
        <authorList>
            <person name="Dechsakulwatana C."/>
            <person name="Rungsihiranrut A."/>
            <person name="Muangchinda C."/>
            <person name="Ningthoujam R."/>
            <person name="Klankeo P."/>
            <person name="Pinyakong O."/>
        </authorList>
    </citation>
    <scope>NUCLEOTIDE SEQUENCE</scope>
    <source>
        <strain evidence="2">TL01-2</strain>
    </source>
</reference>
<evidence type="ECO:0000313" key="2">
    <source>
        <dbReference type="EMBL" id="MDU9693982.1"/>
    </source>
</evidence>
<protein>
    <submittedName>
        <fullName evidence="2">Uncharacterized protein</fullName>
    </submittedName>
</protein>
<dbReference type="RefSeq" id="WP_316911199.1">
    <property type="nucleotide sequence ID" value="NZ_JAPTGD010000002.1"/>
</dbReference>
<comment type="caution">
    <text evidence="2">The sequence shown here is derived from an EMBL/GenBank/DDBJ whole genome shotgun (WGS) entry which is preliminary data.</text>
</comment>
<proteinExistence type="predicted"/>